<dbReference type="PANTHER" id="PTHR45823:SF1">
    <property type="entry name" value="T-SNARE COILED-COIL HOMOLOGY DOMAIN-CONTAINING PROTEIN"/>
    <property type="match status" value="1"/>
</dbReference>
<dbReference type="RefSeq" id="XP_036355945.1">
    <property type="nucleotide sequence ID" value="XM_036500052.1"/>
</dbReference>
<dbReference type="Gene3D" id="1.10.4020.10">
    <property type="entry name" value="DNA breaking-rejoining enzymes"/>
    <property type="match status" value="1"/>
</dbReference>
<evidence type="ECO:0000313" key="3">
    <source>
        <dbReference type="Proteomes" id="UP000515154"/>
    </source>
</evidence>
<organism evidence="3 4">
    <name type="scientific">Octopus sinensis</name>
    <name type="common">East Asian common octopus</name>
    <dbReference type="NCBI Taxonomy" id="2607531"/>
    <lineage>
        <taxon>Eukaryota</taxon>
        <taxon>Metazoa</taxon>
        <taxon>Spiralia</taxon>
        <taxon>Lophotrochozoa</taxon>
        <taxon>Mollusca</taxon>
        <taxon>Cephalopoda</taxon>
        <taxon>Coleoidea</taxon>
        <taxon>Octopodiformes</taxon>
        <taxon>Octopoda</taxon>
        <taxon>Incirrata</taxon>
        <taxon>Octopodidae</taxon>
        <taxon>Octopus</taxon>
    </lineage>
</organism>
<dbReference type="GO" id="GO:0003676">
    <property type="term" value="F:nucleic acid binding"/>
    <property type="evidence" value="ECO:0007669"/>
    <property type="project" value="InterPro"/>
</dbReference>
<keyword evidence="1" id="KW-0479">Metal-binding</keyword>
<feature type="domain" description="CCHC-type" evidence="2">
    <location>
        <begin position="273"/>
        <end position="286"/>
    </location>
</feature>
<dbReference type="InterPro" id="IPR038269">
    <property type="entry name" value="SCAN_sf"/>
</dbReference>
<dbReference type="PROSITE" id="PS50158">
    <property type="entry name" value="ZF_CCHC"/>
    <property type="match status" value="1"/>
</dbReference>
<dbReference type="KEGG" id="osn:118761880"/>
<dbReference type="Proteomes" id="UP000515154">
    <property type="component" value="Unplaced"/>
</dbReference>
<dbReference type="PANTHER" id="PTHR45823">
    <property type="entry name" value="T-SNARE COILED-COIL HOMOLOGY DOMAIN-CONTAINING PROTEIN"/>
    <property type="match status" value="1"/>
</dbReference>
<sequence>MSGDVTWCREQMDRLDKRVECVEKLCVTGPEVAEPEVVAVALLHRNAPTSGPLSPRVQGSSVVPIRKKPQEFDGKVSWEAYRIQFEMLADQNGWDEGQSAVQLATSLKGPALEVLGRLSEVDRGHYSALVEVPQKKYGAMYQSETYRARFRTRVRARGEPLQQLAQDLEGMVHKAYPTAAPDLLSLLLKEQFIDALESTNLKVQVKQTRPGTMQEALASVLEFESYIKSSTGNFRVSGGSGFQAKRGKIHGVDRLGDSHEPCERDKETTGVCCWHCGRPGHKWQDCYSLKRERENRTVEQGLLLRASAGDVEKGGT</sequence>
<keyword evidence="1" id="KW-0862">Zinc</keyword>
<reference evidence="4" key="1">
    <citation type="submission" date="2025-08" db="UniProtKB">
        <authorList>
            <consortium name="RefSeq"/>
        </authorList>
    </citation>
    <scope>IDENTIFICATION</scope>
</reference>
<evidence type="ECO:0000256" key="1">
    <source>
        <dbReference type="PROSITE-ProRule" id="PRU00047"/>
    </source>
</evidence>
<keyword evidence="1" id="KW-0863">Zinc-finger</keyword>
<accession>A0A7E6ELV0</accession>
<evidence type="ECO:0000259" key="2">
    <source>
        <dbReference type="PROSITE" id="PS50158"/>
    </source>
</evidence>
<name>A0A7E6ELV0_9MOLL</name>
<dbReference type="AlphaFoldDB" id="A0A7E6ELV0"/>
<dbReference type="InterPro" id="IPR001878">
    <property type="entry name" value="Znf_CCHC"/>
</dbReference>
<evidence type="ECO:0000313" key="4">
    <source>
        <dbReference type="RefSeq" id="XP_036355945.1"/>
    </source>
</evidence>
<dbReference type="GO" id="GO:0008270">
    <property type="term" value="F:zinc ion binding"/>
    <property type="evidence" value="ECO:0007669"/>
    <property type="project" value="UniProtKB-KW"/>
</dbReference>
<proteinExistence type="predicted"/>
<protein>
    <submittedName>
        <fullName evidence="4">Uncharacterized protein LOC118761880</fullName>
    </submittedName>
</protein>
<keyword evidence="3" id="KW-1185">Reference proteome</keyword>
<gene>
    <name evidence="4" type="primary">LOC118761880</name>
</gene>